<proteinExistence type="predicted"/>
<feature type="domain" description="SGNH hydrolase-type esterase" evidence="2">
    <location>
        <begin position="32"/>
        <end position="244"/>
    </location>
</feature>
<reference evidence="4" key="1">
    <citation type="journal article" date="2019" name="Int. J. Syst. Evol. Microbiol.">
        <title>The Global Catalogue of Microorganisms (GCM) 10K type strain sequencing project: providing services to taxonomists for standard genome sequencing and annotation.</title>
        <authorList>
            <consortium name="The Broad Institute Genomics Platform"/>
            <consortium name="The Broad Institute Genome Sequencing Center for Infectious Disease"/>
            <person name="Wu L."/>
            <person name="Ma J."/>
        </authorList>
    </citation>
    <scope>NUCLEOTIDE SEQUENCE [LARGE SCALE GENOMIC DNA]</scope>
    <source>
        <strain evidence="4">CGMCC 4.7246</strain>
    </source>
</reference>
<name>A0ABW1PBY8_9PSEU</name>
<accession>A0ABW1PBY8</accession>
<dbReference type="InterPro" id="IPR013830">
    <property type="entry name" value="SGNH_hydro"/>
</dbReference>
<dbReference type="InterPro" id="IPR037460">
    <property type="entry name" value="SEST-like"/>
</dbReference>
<feature type="signal peptide" evidence="1">
    <location>
        <begin position="1"/>
        <end position="24"/>
    </location>
</feature>
<dbReference type="Gene3D" id="3.40.50.1110">
    <property type="entry name" value="SGNH hydrolase"/>
    <property type="match status" value="1"/>
</dbReference>
<dbReference type="Pfam" id="PF13472">
    <property type="entry name" value="Lipase_GDSL_2"/>
    <property type="match status" value="1"/>
</dbReference>
<dbReference type="InterPro" id="IPR036514">
    <property type="entry name" value="SGNH_hydro_sf"/>
</dbReference>
<evidence type="ECO:0000256" key="1">
    <source>
        <dbReference type="SAM" id="SignalP"/>
    </source>
</evidence>
<sequence length="256" mass="26537">MRKRLLGALCAVLAAVVAAPTARAEAPVDYVALGDSYSSGTGAPPYTGGTCFRSPRGYAQLWADSHEVSSFRYAACGGATTQSMTNQFASLDAGTDLVSLTIGGNDVGFANTMITCVTASDSACLNAVDEGVDEANTVLPARLDTTYATIRNRAPNATVVVLGYPRLVEPNGNCLNATKRAALNRGADALHAVIAARAAAAGVRYVDARAHFAGHGACGSSPWINQFSLLRLVESFHPNTTGYRSGYLALLNSVTG</sequence>
<dbReference type="SUPFAM" id="SSF52266">
    <property type="entry name" value="SGNH hydrolase"/>
    <property type="match status" value="1"/>
</dbReference>
<dbReference type="PANTHER" id="PTHR37981">
    <property type="entry name" value="LIPASE 2"/>
    <property type="match status" value="1"/>
</dbReference>
<protein>
    <submittedName>
        <fullName evidence="3">SGNH/GDSL hydrolase family protein</fullName>
        <ecNumber evidence="3">3.1.-.-</ecNumber>
    </submittedName>
</protein>
<evidence type="ECO:0000313" key="4">
    <source>
        <dbReference type="Proteomes" id="UP001596220"/>
    </source>
</evidence>
<keyword evidence="1" id="KW-0732">Signal</keyword>
<keyword evidence="4" id="KW-1185">Reference proteome</keyword>
<organism evidence="3 4">
    <name type="scientific">Saccharothrix lopnurensis</name>
    <dbReference type="NCBI Taxonomy" id="1670621"/>
    <lineage>
        <taxon>Bacteria</taxon>
        <taxon>Bacillati</taxon>
        <taxon>Actinomycetota</taxon>
        <taxon>Actinomycetes</taxon>
        <taxon>Pseudonocardiales</taxon>
        <taxon>Pseudonocardiaceae</taxon>
        <taxon>Saccharothrix</taxon>
    </lineage>
</organism>
<evidence type="ECO:0000313" key="3">
    <source>
        <dbReference type="EMBL" id="MFC6092553.1"/>
    </source>
</evidence>
<gene>
    <name evidence="3" type="ORF">ACFP3R_25040</name>
</gene>
<feature type="chain" id="PRO_5046321612" evidence="1">
    <location>
        <begin position="25"/>
        <end position="256"/>
    </location>
</feature>
<dbReference type="PANTHER" id="PTHR37981:SF1">
    <property type="entry name" value="SGNH HYDROLASE-TYPE ESTERASE DOMAIN-CONTAINING PROTEIN"/>
    <property type="match status" value="1"/>
</dbReference>
<dbReference type="GO" id="GO:0016787">
    <property type="term" value="F:hydrolase activity"/>
    <property type="evidence" value="ECO:0007669"/>
    <property type="project" value="UniProtKB-KW"/>
</dbReference>
<dbReference type="Proteomes" id="UP001596220">
    <property type="component" value="Unassembled WGS sequence"/>
</dbReference>
<dbReference type="EMBL" id="JBHSQO010000030">
    <property type="protein sequence ID" value="MFC6092553.1"/>
    <property type="molecule type" value="Genomic_DNA"/>
</dbReference>
<dbReference type="RefSeq" id="WP_380638871.1">
    <property type="nucleotide sequence ID" value="NZ_JBHSQO010000030.1"/>
</dbReference>
<keyword evidence="3" id="KW-0378">Hydrolase</keyword>
<dbReference type="CDD" id="cd01823">
    <property type="entry name" value="SEST_like"/>
    <property type="match status" value="1"/>
</dbReference>
<evidence type="ECO:0000259" key="2">
    <source>
        <dbReference type="Pfam" id="PF13472"/>
    </source>
</evidence>
<dbReference type="EC" id="3.1.-.-" evidence="3"/>
<comment type="caution">
    <text evidence="3">The sequence shown here is derived from an EMBL/GenBank/DDBJ whole genome shotgun (WGS) entry which is preliminary data.</text>
</comment>